<dbReference type="RefSeq" id="WP_344282083.1">
    <property type="nucleotide sequence ID" value="NZ_BAAAMR010000135.1"/>
</dbReference>
<evidence type="ECO:0008006" key="4">
    <source>
        <dbReference type="Google" id="ProtNLM"/>
    </source>
</evidence>
<evidence type="ECO:0000313" key="3">
    <source>
        <dbReference type="Proteomes" id="UP001501020"/>
    </source>
</evidence>
<keyword evidence="1" id="KW-1133">Transmembrane helix</keyword>
<proteinExistence type="predicted"/>
<feature type="transmembrane region" description="Helical" evidence="1">
    <location>
        <begin position="20"/>
        <end position="39"/>
    </location>
</feature>
<reference evidence="2 3" key="1">
    <citation type="journal article" date="2019" name="Int. J. Syst. Evol. Microbiol.">
        <title>The Global Catalogue of Microorganisms (GCM) 10K type strain sequencing project: providing services to taxonomists for standard genome sequencing and annotation.</title>
        <authorList>
            <consortium name="The Broad Institute Genomics Platform"/>
            <consortium name="The Broad Institute Genome Sequencing Center for Infectious Disease"/>
            <person name="Wu L."/>
            <person name="Ma J."/>
        </authorList>
    </citation>
    <scope>NUCLEOTIDE SEQUENCE [LARGE SCALE GENOMIC DNA]</scope>
    <source>
        <strain evidence="2 3">JCM 13850</strain>
    </source>
</reference>
<keyword evidence="1" id="KW-0472">Membrane</keyword>
<comment type="caution">
    <text evidence="2">The sequence shown here is derived from an EMBL/GenBank/DDBJ whole genome shotgun (WGS) entry which is preliminary data.</text>
</comment>
<gene>
    <name evidence="2" type="ORF">GCM10009727_85950</name>
</gene>
<protein>
    <recommendedName>
        <fullName evidence="4">MFS transporter</fullName>
    </recommendedName>
</protein>
<accession>A0ABN3AGB2</accession>
<organism evidence="2 3">
    <name type="scientific">Actinomadura napierensis</name>
    <dbReference type="NCBI Taxonomy" id="267854"/>
    <lineage>
        <taxon>Bacteria</taxon>
        <taxon>Bacillati</taxon>
        <taxon>Actinomycetota</taxon>
        <taxon>Actinomycetes</taxon>
        <taxon>Streptosporangiales</taxon>
        <taxon>Thermomonosporaceae</taxon>
        <taxon>Actinomadura</taxon>
    </lineage>
</organism>
<sequence length="49" mass="4952">MAVFGALLAGASTFLAGMRWSMLLAVAGLVLTAGAALTLPRGGHRREPA</sequence>
<dbReference type="Proteomes" id="UP001501020">
    <property type="component" value="Unassembled WGS sequence"/>
</dbReference>
<evidence type="ECO:0000256" key="1">
    <source>
        <dbReference type="SAM" id="Phobius"/>
    </source>
</evidence>
<keyword evidence="1" id="KW-0812">Transmembrane</keyword>
<keyword evidence="3" id="KW-1185">Reference proteome</keyword>
<evidence type="ECO:0000313" key="2">
    <source>
        <dbReference type="EMBL" id="GAA2166401.1"/>
    </source>
</evidence>
<dbReference type="EMBL" id="BAAAMR010000135">
    <property type="protein sequence ID" value="GAA2166401.1"/>
    <property type="molecule type" value="Genomic_DNA"/>
</dbReference>
<name>A0ABN3AGB2_9ACTN</name>